<sequence>MKKAQKWKSKADFLEKIFNFFISNSVIFYLIIILFINKVNTKNEYFPRFVPAQQNRPRFFVESDTVFSPGGAYPRIRPSPRG</sequence>
<dbReference type="RefSeq" id="WP_186895849.1">
    <property type="nucleotide sequence ID" value="NZ_JACOIH010000014.1"/>
</dbReference>
<dbReference type="EMBL" id="JACOIH010000014">
    <property type="protein sequence ID" value="MBC3939062.1"/>
    <property type="molecule type" value="Genomic_DNA"/>
</dbReference>
<evidence type="ECO:0000313" key="2">
    <source>
        <dbReference type="EMBL" id="MBC3939062.1"/>
    </source>
</evidence>
<protein>
    <submittedName>
        <fullName evidence="2">Uncharacterized protein</fullName>
    </submittedName>
</protein>
<keyword evidence="3" id="KW-1185">Reference proteome</keyword>
<accession>A0ABR7AFH9</accession>
<evidence type="ECO:0000313" key="3">
    <source>
        <dbReference type="Proteomes" id="UP000602181"/>
    </source>
</evidence>
<keyword evidence="1" id="KW-1133">Transmembrane helix</keyword>
<gene>
    <name evidence="2" type="ORF">H8R05_09090</name>
</gene>
<name>A0ABR7AFH9_9FIRM</name>
<reference evidence="2 3" key="1">
    <citation type="submission" date="2020-08" db="EMBL/GenBank/DDBJ databases">
        <authorList>
            <person name="Liu C."/>
            <person name="Sun Q."/>
        </authorList>
    </citation>
    <scope>NUCLEOTIDE SEQUENCE [LARGE SCALE GENOMIC DNA]</scope>
    <source>
        <strain evidence="2 3">22A2-44</strain>
    </source>
</reference>
<organism evidence="2 3">
    <name type="scientific">Anaerotruncus massiliensis</name>
    <name type="common">ex Togo et al. 2019</name>
    <dbReference type="NCBI Taxonomy" id="1673720"/>
    <lineage>
        <taxon>Bacteria</taxon>
        <taxon>Bacillati</taxon>
        <taxon>Bacillota</taxon>
        <taxon>Clostridia</taxon>
        <taxon>Eubacteriales</taxon>
        <taxon>Oscillospiraceae</taxon>
        <taxon>Anaerotruncus</taxon>
    </lineage>
</organism>
<evidence type="ECO:0000256" key="1">
    <source>
        <dbReference type="SAM" id="Phobius"/>
    </source>
</evidence>
<dbReference type="Proteomes" id="UP000602181">
    <property type="component" value="Unassembled WGS sequence"/>
</dbReference>
<feature type="transmembrane region" description="Helical" evidence="1">
    <location>
        <begin position="17"/>
        <end position="36"/>
    </location>
</feature>
<keyword evidence="1" id="KW-0812">Transmembrane</keyword>
<keyword evidence="1" id="KW-0472">Membrane</keyword>
<comment type="caution">
    <text evidence="2">The sequence shown here is derived from an EMBL/GenBank/DDBJ whole genome shotgun (WGS) entry which is preliminary data.</text>
</comment>
<proteinExistence type="predicted"/>